<dbReference type="CTD" id="66057845"/>
<reference evidence="1 3" key="1">
    <citation type="journal article" date="2007" name="Science">
        <title>Draft genome of the filarial nematode parasite Brugia malayi.</title>
        <authorList>
            <person name="Ghedin E."/>
            <person name="Wang S."/>
            <person name="Spiro D."/>
            <person name="Caler E."/>
            <person name="Zhao Q."/>
            <person name="Crabtree J."/>
            <person name="Allen J.E."/>
            <person name="Delcher A.L."/>
            <person name="Guiliano D.B."/>
            <person name="Miranda-Saavedra D."/>
            <person name="Angiuoli S.V."/>
            <person name="Creasy T."/>
            <person name="Amedeo P."/>
            <person name="Haas B."/>
            <person name="El-Sayed N.M."/>
            <person name="Wortman J.R."/>
            <person name="Feldblyum T."/>
            <person name="Tallon L."/>
            <person name="Schatz M."/>
            <person name="Shumway M."/>
            <person name="Koo H."/>
            <person name="Salzberg S.L."/>
            <person name="Schobel S."/>
            <person name="Pertea M."/>
            <person name="Pop M."/>
            <person name="White O."/>
            <person name="Barton G.J."/>
            <person name="Carlow C.K."/>
            <person name="Crawford M.J."/>
            <person name="Daub J."/>
            <person name="Dimmic M.W."/>
            <person name="Estes C.F."/>
            <person name="Foster J.M."/>
            <person name="Ganatra M."/>
            <person name="Gregory W.F."/>
            <person name="Johnson N.M."/>
            <person name="Jin J."/>
            <person name="Komuniecki R."/>
            <person name="Korf I."/>
            <person name="Kumar S."/>
            <person name="Laney S."/>
            <person name="Li B.W."/>
            <person name="Li W."/>
            <person name="Lindblom T.H."/>
            <person name="Lustigman S."/>
            <person name="Ma D."/>
            <person name="Maina C.V."/>
            <person name="Martin D.M."/>
            <person name="McCarter J.P."/>
            <person name="McReynolds L."/>
            <person name="Mitreva M."/>
            <person name="Nutman T.B."/>
            <person name="Parkinson J."/>
            <person name="Peregrin-Alvarez J.M."/>
            <person name="Poole C."/>
            <person name="Ren Q."/>
            <person name="Saunders L."/>
            <person name="Sluder A.E."/>
            <person name="Smith K."/>
            <person name="Stanke M."/>
            <person name="Unnasch T.R."/>
            <person name="Ware J."/>
            <person name="Wei A.D."/>
            <person name="Weil G."/>
            <person name="Williams D.J."/>
            <person name="Zhang Y."/>
            <person name="Williams S.A."/>
            <person name="Fraser-Liggett C."/>
            <person name="Slatko B."/>
            <person name="Blaxter M.L."/>
            <person name="Scott A.L."/>
        </authorList>
    </citation>
    <scope>NUCLEOTIDE SEQUENCE</scope>
    <source>
        <strain evidence="1 3">FR3</strain>
    </source>
</reference>
<dbReference type="WBParaSite" id="Bm13397.1">
    <property type="protein sequence ID" value="Bm13397.1"/>
    <property type="gene ID" value="WBGene00233658"/>
</dbReference>
<evidence type="ECO:0000313" key="5">
    <source>
        <dbReference type="WormBase" id="Bm13397"/>
    </source>
</evidence>
<dbReference type="KEGG" id="bmy:BM_BM13397"/>
<sequence>MGKNSKAEQIQSVKQQFFLTKIFLFSFSEQKKVETLFNLLITTKKDKRNGKV</sequence>
<reference evidence="4" key="4">
    <citation type="submission" date="2019-12" db="UniProtKB">
        <authorList>
            <consortium name="WormBaseParasite"/>
        </authorList>
    </citation>
    <scope>IDENTIFICATION</scope>
</reference>
<proteinExistence type="predicted"/>
<dbReference type="WormBase" id="Bm13397">
    <property type="protein sequence ID" value="BM33487"/>
    <property type="gene ID" value="WBGene00233658"/>
</dbReference>
<reference evidence="1" key="2">
    <citation type="submission" date="2012-12" db="EMBL/GenBank/DDBJ databases">
        <authorList>
            <person name="Gao Y.W."/>
            <person name="Fan S.T."/>
            <person name="Sun H.T."/>
            <person name="Wang Z."/>
            <person name="Gao X.L."/>
            <person name="Li Y.G."/>
            <person name="Wang T.C."/>
            <person name="Zhang K."/>
            <person name="Xu W.W."/>
            <person name="Yu Z.J."/>
            <person name="Xia X.Z."/>
        </authorList>
    </citation>
    <scope>NUCLEOTIDE SEQUENCE</scope>
    <source>
        <strain evidence="1">FR3</strain>
    </source>
</reference>
<dbReference type="RefSeq" id="XP_042935449.1">
    <property type="nucleotide sequence ID" value="XM_043079515.1"/>
</dbReference>
<dbReference type="EMBL" id="LN856844">
    <property type="protein sequence ID" value="CDP92654.1"/>
    <property type="molecule type" value="Genomic_DNA"/>
</dbReference>
<dbReference type="EMBL" id="CAAKNF010000193">
    <property type="protein sequence ID" value="VIO95095.1"/>
    <property type="molecule type" value="Genomic_DNA"/>
</dbReference>
<dbReference type="Proteomes" id="UP000006672">
    <property type="component" value="Unassembled WGS sequence"/>
</dbReference>
<organism evidence="1">
    <name type="scientific">Brugia malayi</name>
    <name type="common">Filarial nematode worm</name>
    <dbReference type="NCBI Taxonomy" id="6279"/>
    <lineage>
        <taxon>Eukaryota</taxon>
        <taxon>Metazoa</taxon>
        <taxon>Ecdysozoa</taxon>
        <taxon>Nematoda</taxon>
        <taxon>Chromadorea</taxon>
        <taxon>Rhabditida</taxon>
        <taxon>Spirurina</taxon>
        <taxon>Spiruromorpha</taxon>
        <taxon>Filarioidea</taxon>
        <taxon>Onchocercidae</taxon>
        <taxon>Brugia</taxon>
    </lineage>
</organism>
<accession>A0A4E9FDW4</accession>
<evidence type="ECO:0000313" key="4">
    <source>
        <dbReference type="WBParaSite" id="Bm13397.1"/>
    </source>
</evidence>
<dbReference type="AlphaFoldDB" id="A0A0J9XPX3"/>
<reference evidence="2" key="3">
    <citation type="submission" date="2019-04" db="EMBL/GenBank/DDBJ databases">
        <authorList>
            <person name="Howe K."/>
            <person name="Paulini M."/>
            <person name="Williams G."/>
        </authorList>
    </citation>
    <scope>NUCLEOTIDE SEQUENCE [LARGE SCALE GENOMIC DNA]</scope>
    <source>
        <strain evidence="2">FR3</strain>
    </source>
</reference>
<keyword evidence="3" id="KW-1185">Reference proteome</keyword>
<dbReference type="GeneID" id="66057845"/>
<evidence type="ECO:0000313" key="2">
    <source>
        <dbReference type="EMBL" id="VIO95095.1"/>
    </source>
</evidence>
<evidence type="ECO:0000313" key="1">
    <source>
        <dbReference type="EMBL" id="CDP92654.1"/>
    </source>
</evidence>
<accession>A0A0J9XPX3</accession>
<name>A0A0J9XPX3_BRUMA</name>
<protein>
    <submittedName>
        <fullName evidence="1 4">Bm13397</fullName>
    </submittedName>
</protein>
<evidence type="ECO:0000313" key="3">
    <source>
        <dbReference type="Proteomes" id="UP000006672"/>
    </source>
</evidence>
<gene>
    <name evidence="1 4 5" type="ORF">Bm13397</name>
    <name evidence="2" type="ORF">BM_BM13397</name>
    <name evidence="1" type="ORF">BM_Bm13397</name>
</gene>